<dbReference type="PANTHER" id="PTHR42754:SF1">
    <property type="entry name" value="LIPOPROTEIN"/>
    <property type="match status" value="1"/>
</dbReference>
<keyword evidence="3" id="KW-1185">Reference proteome</keyword>
<dbReference type="InterPro" id="IPR000601">
    <property type="entry name" value="PKD_dom"/>
</dbReference>
<dbReference type="InterPro" id="IPR036439">
    <property type="entry name" value="Dockerin_dom_sf"/>
</dbReference>
<evidence type="ECO:0000313" key="2">
    <source>
        <dbReference type="EMBL" id="UUX91880.1"/>
    </source>
</evidence>
<dbReference type="CDD" id="cd14256">
    <property type="entry name" value="Dockerin_I"/>
    <property type="match status" value="1"/>
</dbReference>
<dbReference type="EMBL" id="CP096115">
    <property type="protein sequence ID" value="UUX91880.1"/>
    <property type="molecule type" value="Genomic_DNA"/>
</dbReference>
<reference evidence="2" key="1">
    <citation type="submission" date="2022-04" db="EMBL/GenBank/DDBJ databases">
        <title>Complete genome of Methanoplanus endosymbiosus DSM 3599.</title>
        <authorList>
            <person name="Chen S.-C."/>
            <person name="You Y.-T."/>
            <person name="Zhou Y.-Z."/>
            <person name="Lai M.-C."/>
        </authorList>
    </citation>
    <scope>NUCLEOTIDE SEQUENCE</scope>
    <source>
        <strain evidence="2">DSM 3599</strain>
    </source>
</reference>
<dbReference type="GO" id="GO:0000272">
    <property type="term" value="P:polysaccharide catabolic process"/>
    <property type="evidence" value="ECO:0007669"/>
    <property type="project" value="InterPro"/>
</dbReference>
<dbReference type="Gene3D" id="1.10.1330.10">
    <property type="entry name" value="Dockerin domain"/>
    <property type="match status" value="1"/>
</dbReference>
<dbReference type="SMART" id="SM00089">
    <property type="entry name" value="PKD"/>
    <property type="match status" value="1"/>
</dbReference>
<dbReference type="InterPro" id="IPR035986">
    <property type="entry name" value="PKD_dom_sf"/>
</dbReference>
<accession>A0A9E7PKM2</accession>
<dbReference type="AlphaFoldDB" id="A0A9E7PKM2"/>
<protein>
    <submittedName>
        <fullName evidence="2">PKD domain-containing protein</fullName>
    </submittedName>
</protein>
<proteinExistence type="predicted"/>
<evidence type="ECO:0000259" key="1">
    <source>
        <dbReference type="PROSITE" id="PS50093"/>
    </source>
</evidence>
<dbReference type="Pfam" id="PF18911">
    <property type="entry name" value="PKD_4"/>
    <property type="match status" value="1"/>
</dbReference>
<dbReference type="RefSeq" id="WP_257742032.1">
    <property type="nucleotide sequence ID" value="NZ_CP096115.1"/>
</dbReference>
<dbReference type="SUPFAM" id="SSF49299">
    <property type="entry name" value="PKD domain"/>
    <property type="match status" value="1"/>
</dbReference>
<organism evidence="2 3">
    <name type="scientific">Methanoplanus endosymbiosus</name>
    <dbReference type="NCBI Taxonomy" id="33865"/>
    <lineage>
        <taxon>Archaea</taxon>
        <taxon>Methanobacteriati</taxon>
        <taxon>Methanobacteriota</taxon>
        <taxon>Stenosarchaea group</taxon>
        <taxon>Methanomicrobia</taxon>
        <taxon>Methanomicrobiales</taxon>
        <taxon>Methanomicrobiaceae</taxon>
        <taxon>Methanoplanus</taxon>
    </lineage>
</organism>
<gene>
    <name evidence="2" type="ORF">L6E24_10985</name>
</gene>
<dbReference type="InterPro" id="IPR013783">
    <property type="entry name" value="Ig-like_fold"/>
</dbReference>
<dbReference type="CDD" id="cd00146">
    <property type="entry name" value="PKD"/>
    <property type="match status" value="1"/>
</dbReference>
<dbReference type="InterPro" id="IPR022409">
    <property type="entry name" value="PKD/Chitinase_dom"/>
</dbReference>
<dbReference type="PANTHER" id="PTHR42754">
    <property type="entry name" value="ENDOGLUCANASE"/>
    <property type="match status" value="1"/>
</dbReference>
<dbReference type="Proteomes" id="UP001060368">
    <property type="component" value="Chromosome"/>
</dbReference>
<feature type="domain" description="PKD" evidence="1">
    <location>
        <begin position="938"/>
        <end position="1016"/>
    </location>
</feature>
<dbReference type="KEGG" id="mend:L6E24_10985"/>
<dbReference type="FunFam" id="2.60.40.10:FF:000270">
    <property type="entry name" value="Cell surface protein"/>
    <property type="match status" value="1"/>
</dbReference>
<evidence type="ECO:0000313" key="3">
    <source>
        <dbReference type="Proteomes" id="UP001060368"/>
    </source>
</evidence>
<dbReference type="SUPFAM" id="SSF63446">
    <property type="entry name" value="Type I dockerin domain"/>
    <property type="match status" value="1"/>
</dbReference>
<name>A0A9E7PKM2_9EURY</name>
<sequence>MAVTEDQYGIPGNVTAENISVKSSDAGAVTTGTAEMNCTVNSTFKPTGAGCVSITAGVNVTSPEVINREIKDNPAAPVEADFENLIVPCLASGRNNQTFNDLGFTLVGDLNSGDYVEINLSNLVTAGADFSVVDAARTNDTVVTNYAASAANLTVGIASNRVRVTVADGGFVNTSTSVTLGLRDKDGRADIVDVKAGSSGHYGINFTRSDSGSVDTAKGIIGGNILNGSATSLHNDDSGQAQNFRFTFDGDFAVNEKFEIIVKNSNIEYATDMEDDYEVANADAFVSDVISYAGANTTITLTSGDDIASGTEVTVRARYVNSSGTENEPVDVAVNRLDTNNGDEFRFNVGNFIVVSPSTATVGRDTVTVSFLEIENSNSLTFTLNAKISITGPFRVNLTDFTAPFGTMDGGTFVVNGNSSLDNLSVKISEPDGTKNNYTPVQGVPEKYQITKGAYDYIELSGAGVGGECFSLTFTGKVEDLTGSAPHDVTFVINDAEYICPIVSLDMTVGSNSANKDITLVMPDIHIPVDWQNCLGGSNDDGGYSISQTSEGGYIVTGYTYSDDGDVSGHHSGEDMWVVKLFENGTPEWQRCLGGSNDDIGKRIVQTSDGGYIVTGTTKSNDGNVSGNHGGEDMWVVKLDSGGNLVWQKCLGGSNNDKGKSIVQTSEGGYIVTGYTYSNDGDVSGNHGGEDMWVVKLDSGGNLVWQKCLGGSNNDKGKSIIQTSEGSYIITGHTYSNDGDVSGYHGDQDMWVVKLDSSGTLIWQKCLGGSNDDKGESIVQTSEGGYIVTGDTYSDDGDVSSNHGYEDMWVVKLDSGGILLWQKCLGGSSYDSGKSIAQTSEGGYIVTGTTESDDGDVFGKHNFSDMWVVKLSGAGTPVWQKCLGGSSYDSGKSIVQTSDGGFIVTGYTDSDDGDVSGNHGFDDMWVVKLPAVFGEEVLAAGFTVDQTNGTLPMTVKFSDLSTGNPVSWSWSFGDGETSTLQNPEHNYTSPGNYTVSLTVTDNAGSDTETKAEYVLVYPKGDFNHNGRVDIGDAAIVSYMVINKAPVDLKADFNGNGAVDIGDASKIAYYVAGKIPYL</sequence>
<dbReference type="PROSITE" id="PS50093">
    <property type="entry name" value="PKD"/>
    <property type="match status" value="1"/>
</dbReference>
<dbReference type="GeneID" id="74308232"/>
<dbReference type="Gene3D" id="2.60.40.10">
    <property type="entry name" value="Immunoglobulins"/>
    <property type="match status" value="1"/>
</dbReference>